<dbReference type="HOGENOM" id="CLU_081588_0_0_11"/>
<name>W5Y2E8_9CORY</name>
<dbReference type="Proteomes" id="UP000019222">
    <property type="component" value="Chromosome"/>
</dbReference>
<dbReference type="AlphaFoldDB" id="W5Y2E8"/>
<evidence type="ECO:0000313" key="1">
    <source>
        <dbReference type="EMBL" id="AHI23421.1"/>
    </source>
</evidence>
<gene>
    <name evidence="1" type="ORF">B843_10180</name>
</gene>
<dbReference type="KEGG" id="cvt:B843_10180"/>
<accession>W5Y2E8</accession>
<dbReference type="InterPro" id="IPR013382">
    <property type="entry name" value="CRISPR-assoc_prot_Cse2"/>
</dbReference>
<dbReference type="InterPro" id="IPR038287">
    <property type="entry name" value="Cse2_sf"/>
</dbReference>
<evidence type="ECO:0008006" key="3">
    <source>
        <dbReference type="Google" id="ProtNLM"/>
    </source>
</evidence>
<dbReference type="eggNOG" id="ENOG5033037">
    <property type="taxonomic scope" value="Bacteria"/>
</dbReference>
<sequence>MTQPSTKDESPLAVGKPRLRFSVSNTAEWLQHSYLGNVTHSAKAEARAELAQLRKLAGQPIDRDPLAISLVLGTLQPDLSDRELGQGNKASPSENAAFHALTLFALHMQGATSKMHVENATFASACGRLVQQSESGSIKPRFDAMVLARNSRSRLIHARNLISLLRNNHLGFDYGRFAVDLRDLENPKRKNGVLLRWGRDFAIGRPSGTPSEETETTTEN</sequence>
<protein>
    <recommendedName>
        <fullName evidence="3">CRISPR-associated Cse2 family protein</fullName>
    </recommendedName>
</protein>
<evidence type="ECO:0000313" key="2">
    <source>
        <dbReference type="Proteomes" id="UP000019222"/>
    </source>
</evidence>
<organism evidence="1 2">
    <name type="scientific">Corynebacterium vitaeruminis DSM 20294</name>
    <dbReference type="NCBI Taxonomy" id="1224164"/>
    <lineage>
        <taxon>Bacteria</taxon>
        <taxon>Bacillati</taxon>
        <taxon>Actinomycetota</taxon>
        <taxon>Actinomycetes</taxon>
        <taxon>Mycobacteriales</taxon>
        <taxon>Corynebacteriaceae</taxon>
        <taxon>Corynebacterium</taxon>
    </lineage>
</organism>
<dbReference type="STRING" id="1224164.B843_10180"/>
<dbReference type="NCBIfam" id="TIGR02548">
    <property type="entry name" value="casB_cse2"/>
    <property type="match status" value="1"/>
</dbReference>
<dbReference type="RefSeq" id="WP_051483496.1">
    <property type="nucleotide sequence ID" value="NZ_CP004353.1"/>
</dbReference>
<proteinExistence type="predicted"/>
<reference evidence="1 2" key="1">
    <citation type="submission" date="2013-02" db="EMBL/GenBank/DDBJ databases">
        <title>The complete genome sequence of Corynebacterium vitaeruminis DSM 20294.</title>
        <authorList>
            <person name="Ruckert C."/>
            <person name="Albersmeier A."/>
            <person name="Kalinowski J."/>
        </authorList>
    </citation>
    <scope>NUCLEOTIDE SEQUENCE [LARGE SCALE GENOMIC DNA]</scope>
    <source>
        <strain evidence="2">ATCC 10234</strain>
    </source>
</reference>
<keyword evidence="2" id="KW-1185">Reference proteome</keyword>
<dbReference type="Pfam" id="PF09485">
    <property type="entry name" value="CRISPR_Cse2"/>
    <property type="match status" value="1"/>
</dbReference>
<dbReference type="EMBL" id="CP004353">
    <property type="protein sequence ID" value="AHI23421.1"/>
    <property type="molecule type" value="Genomic_DNA"/>
</dbReference>
<dbReference type="Gene3D" id="1.10.520.40">
    <property type="entry name" value="CRISPR-associated protein Cse2"/>
    <property type="match status" value="1"/>
</dbReference>
<dbReference type="PATRIC" id="fig|1224164.3.peg.2052"/>
<dbReference type="CDD" id="cd09731">
    <property type="entry name" value="Cse2_I-E"/>
    <property type="match status" value="1"/>
</dbReference>